<feature type="transmembrane region" description="Helical" evidence="2">
    <location>
        <begin position="125"/>
        <end position="150"/>
    </location>
</feature>
<evidence type="ECO:0000256" key="2">
    <source>
        <dbReference type="SAM" id="Phobius"/>
    </source>
</evidence>
<proteinExistence type="predicted"/>
<feature type="transmembrane region" description="Helical" evidence="2">
    <location>
        <begin position="50"/>
        <end position="70"/>
    </location>
</feature>
<keyword evidence="4" id="KW-1185">Reference proteome</keyword>
<accession>A0ABP7EY01</accession>
<protein>
    <recommendedName>
        <fullName evidence="5">DUF4386 family protein</fullName>
    </recommendedName>
</protein>
<comment type="caution">
    <text evidence="3">The sequence shown here is derived from an EMBL/GenBank/DDBJ whole genome shotgun (WGS) entry which is preliminary data.</text>
</comment>
<feature type="transmembrane region" description="Helical" evidence="2">
    <location>
        <begin position="90"/>
        <end position="113"/>
    </location>
</feature>
<evidence type="ECO:0000313" key="4">
    <source>
        <dbReference type="Proteomes" id="UP001501004"/>
    </source>
</evidence>
<keyword evidence="2" id="KW-0472">Membrane</keyword>
<evidence type="ECO:0000256" key="1">
    <source>
        <dbReference type="SAM" id="MobiDB-lite"/>
    </source>
</evidence>
<organism evidence="3 4">
    <name type="scientific">Leifsonella bigeumensis</name>
    <dbReference type="NCBI Taxonomy" id="433643"/>
    <lineage>
        <taxon>Bacteria</taxon>
        <taxon>Bacillati</taxon>
        <taxon>Actinomycetota</taxon>
        <taxon>Actinomycetes</taxon>
        <taxon>Micrococcales</taxon>
        <taxon>Microbacteriaceae</taxon>
        <taxon>Leifsonella</taxon>
    </lineage>
</organism>
<feature type="region of interest" description="Disordered" evidence="1">
    <location>
        <begin position="1"/>
        <end position="28"/>
    </location>
</feature>
<reference evidence="4" key="1">
    <citation type="journal article" date="2019" name="Int. J. Syst. Evol. Microbiol.">
        <title>The Global Catalogue of Microorganisms (GCM) 10K type strain sequencing project: providing services to taxonomists for standard genome sequencing and annotation.</title>
        <authorList>
            <consortium name="The Broad Institute Genomics Platform"/>
            <consortium name="The Broad Institute Genome Sequencing Center for Infectious Disease"/>
            <person name="Wu L."/>
            <person name="Ma J."/>
        </authorList>
    </citation>
    <scope>NUCLEOTIDE SEQUENCE [LARGE SCALE GENOMIC DNA]</scope>
    <source>
        <strain evidence="4">JCM 16949</strain>
    </source>
</reference>
<gene>
    <name evidence="3" type="ORF">GCM10022239_00100</name>
</gene>
<sequence length="252" mass="25996">MRTYRMTRRSSALTTRTGGTGSYRSECGPRSGRLTLGEEAMSTSIVPRSAGLGLLVYVLATFIAFMLSGAPGGDYSDAKIVDYIAPSHATVAFIVWYVAALGALALVVFGAGLRRIPGIGQPLSALATVAAALSVAGSFLAGGVAVGMVEGGSAVQQQAPHSAVYLLTEIGNLLAVCGPALSVGVIAIVLAVKTRMPVWVRVVAVVGGVCGILAPFFFTYLIYVIAALALSVAFMTERAVRDRKPEQAASIV</sequence>
<dbReference type="Proteomes" id="UP001501004">
    <property type="component" value="Unassembled WGS sequence"/>
</dbReference>
<evidence type="ECO:0008006" key="5">
    <source>
        <dbReference type="Google" id="ProtNLM"/>
    </source>
</evidence>
<evidence type="ECO:0000313" key="3">
    <source>
        <dbReference type="EMBL" id="GAA3727291.1"/>
    </source>
</evidence>
<keyword evidence="2" id="KW-0812">Transmembrane</keyword>
<feature type="transmembrane region" description="Helical" evidence="2">
    <location>
        <begin position="170"/>
        <end position="191"/>
    </location>
</feature>
<name>A0ABP7EY01_9MICO</name>
<keyword evidence="2" id="KW-1133">Transmembrane helix</keyword>
<dbReference type="EMBL" id="BAABAE010000001">
    <property type="protein sequence ID" value="GAA3727291.1"/>
    <property type="molecule type" value="Genomic_DNA"/>
</dbReference>